<reference evidence="2" key="1">
    <citation type="journal article" date="2017" name="Nat. Ecol. Evol.">
        <title>Genome expansion and lineage-specific genetic innovations in the forest pathogenic fungi Armillaria.</title>
        <authorList>
            <person name="Sipos G."/>
            <person name="Prasanna A.N."/>
            <person name="Walter M.C."/>
            <person name="O'Connor E."/>
            <person name="Balint B."/>
            <person name="Krizsan K."/>
            <person name="Kiss B."/>
            <person name="Hess J."/>
            <person name="Varga T."/>
            <person name="Slot J."/>
            <person name="Riley R."/>
            <person name="Boka B."/>
            <person name="Rigling D."/>
            <person name="Barry K."/>
            <person name="Lee J."/>
            <person name="Mihaltcheva S."/>
            <person name="LaButti K."/>
            <person name="Lipzen A."/>
            <person name="Waldron R."/>
            <person name="Moloney N.M."/>
            <person name="Sperisen C."/>
            <person name="Kredics L."/>
            <person name="Vagvoelgyi C."/>
            <person name="Patrignani A."/>
            <person name="Fitzpatrick D."/>
            <person name="Nagy I."/>
            <person name="Doyle S."/>
            <person name="Anderson J.B."/>
            <person name="Grigoriev I.V."/>
            <person name="Gueldener U."/>
            <person name="Muensterkoetter M."/>
            <person name="Nagy L.G."/>
        </authorList>
    </citation>
    <scope>NUCLEOTIDE SEQUENCE [LARGE SCALE GENOMIC DNA]</scope>
    <source>
        <strain evidence="2">C18/9</strain>
    </source>
</reference>
<dbReference type="AlphaFoldDB" id="A0A284R2J3"/>
<dbReference type="OrthoDB" id="3068543at2759"/>
<sequence length="132" mass="15908">MPSPYDRVTDPTWMELTYNDFDHFCYNKETFGGYTPKLSRDYRAPPIPEWRKLLHERTDWYSVPRPPIKWRRPDLPLNPISWYAEDAPHLEIKLMLLVPLKPFKGEHDDIEWFTGNCITYFEVFASYFQLCS</sequence>
<protein>
    <submittedName>
        <fullName evidence="1">Uncharacterized protein</fullName>
    </submittedName>
</protein>
<dbReference type="EMBL" id="FUEG01000004">
    <property type="protein sequence ID" value="SJL02916.1"/>
    <property type="molecule type" value="Genomic_DNA"/>
</dbReference>
<organism evidence="1 2">
    <name type="scientific">Armillaria ostoyae</name>
    <name type="common">Armillaria root rot fungus</name>
    <dbReference type="NCBI Taxonomy" id="47428"/>
    <lineage>
        <taxon>Eukaryota</taxon>
        <taxon>Fungi</taxon>
        <taxon>Dikarya</taxon>
        <taxon>Basidiomycota</taxon>
        <taxon>Agaricomycotina</taxon>
        <taxon>Agaricomycetes</taxon>
        <taxon>Agaricomycetidae</taxon>
        <taxon>Agaricales</taxon>
        <taxon>Marasmiineae</taxon>
        <taxon>Physalacriaceae</taxon>
        <taxon>Armillaria</taxon>
    </lineage>
</organism>
<dbReference type="Proteomes" id="UP000219338">
    <property type="component" value="Unassembled WGS sequence"/>
</dbReference>
<accession>A0A284R2J3</accession>
<name>A0A284R2J3_ARMOS</name>
<proteinExistence type="predicted"/>
<gene>
    <name evidence="1" type="ORF">ARMOST_06257</name>
</gene>
<evidence type="ECO:0000313" key="2">
    <source>
        <dbReference type="Proteomes" id="UP000219338"/>
    </source>
</evidence>
<evidence type="ECO:0000313" key="1">
    <source>
        <dbReference type="EMBL" id="SJL02916.1"/>
    </source>
</evidence>
<keyword evidence="2" id="KW-1185">Reference proteome</keyword>